<reference evidence="4" key="1">
    <citation type="journal article" date="2020" name="Stud. Mycol.">
        <title>101 Dothideomycetes genomes: a test case for predicting lifestyles and emergence of pathogens.</title>
        <authorList>
            <person name="Haridas S."/>
            <person name="Albert R."/>
            <person name="Binder M."/>
            <person name="Bloem J."/>
            <person name="Labutti K."/>
            <person name="Salamov A."/>
            <person name="Andreopoulos B."/>
            <person name="Baker S."/>
            <person name="Barry K."/>
            <person name="Bills G."/>
            <person name="Bluhm B."/>
            <person name="Cannon C."/>
            <person name="Castanera R."/>
            <person name="Culley D."/>
            <person name="Daum C."/>
            <person name="Ezra D."/>
            <person name="Gonzalez J."/>
            <person name="Henrissat B."/>
            <person name="Kuo A."/>
            <person name="Liang C."/>
            <person name="Lipzen A."/>
            <person name="Lutzoni F."/>
            <person name="Magnuson J."/>
            <person name="Mondo S."/>
            <person name="Nolan M."/>
            <person name="Ohm R."/>
            <person name="Pangilinan J."/>
            <person name="Park H.-J."/>
            <person name="Ramirez L."/>
            <person name="Alfaro M."/>
            <person name="Sun H."/>
            <person name="Tritt A."/>
            <person name="Yoshinaga Y."/>
            <person name="Zwiers L.-H."/>
            <person name="Turgeon B."/>
            <person name="Goodwin S."/>
            <person name="Spatafora J."/>
            <person name="Crous P."/>
            <person name="Grigoriev I."/>
        </authorList>
    </citation>
    <scope>NUCLEOTIDE SEQUENCE</scope>
    <source>
        <strain evidence="4">CBS 121410</strain>
    </source>
</reference>
<dbReference type="Gene3D" id="3.10.120.10">
    <property type="entry name" value="Cytochrome b5-like heme/steroid binding domain"/>
    <property type="match status" value="1"/>
</dbReference>
<dbReference type="EMBL" id="ML978721">
    <property type="protein sequence ID" value="KAF2087155.1"/>
    <property type="molecule type" value="Genomic_DNA"/>
</dbReference>
<feature type="domain" description="Cytochrome b5 heme-binding" evidence="3">
    <location>
        <begin position="54"/>
        <end position="132"/>
    </location>
</feature>
<dbReference type="InterPro" id="IPR036400">
    <property type="entry name" value="Cyt_B5-like_heme/steroid_sf"/>
</dbReference>
<feature type="non-terminal residue" evidence="4">
    <location>
        <position position="1"/>
    </location>
</feature>
<gene>
    <name evidence="4" type="ORF">K490DRAFT_7880</name>
</gene>
<evidence type="ECO:0000313" key="5">
    <source>
        <dbReference type="Proteomes" id="UP000799776"/>
    </source>
</evidence>
<keyword evidence="5" id="KW-1185">Reference proteome</keyword>
<organism evidence="4 5">
    <name type="scientific">Saccharata proteae CBS 121410</name>
    <dbReference type="NCBI Taxonomy" id="1314787"/>
    <lineage>
        <taxon>Eukaryota</taxon>
        <taxon>Fungi</taxon>
        <taxon>Dikarya</taxon>
        <taxon>Ascomycota</taxon>
        <taxon>Pezizomycotina</taxon>
        <taxon>Dothideomycetes</taxon>
        <taxon>Dothideomycetes incertae sedis</taxon>
        <taxon>Botryosphaeriales</taxon>
        <taxon>Saccharataceae</taxon>
        <taxon>Saccharata</taxon>
    </lineage>
</organism>
<dbReference type="Proteomes" id="UP000799776">
    <property type="component" value="Unassembled WGS sequence"/>
</dbReference>
<evidence type="ECO:0000313" key="4">
    <source>
        <dbReference type="EMBL" id="KAF2087155.1"/>
    </source>
</evidence>
<dbReference type="PANTHER" id="PTHR10281:SF76">
    <property type="entry name" value="CALCUTTA CUP-RELATED"/>
    <property type="match status" value="1"/>
</dbReference>
<name>A0A9P4HXQ5_9PEZI</name>
<evidence type="ECO:0000259" key="3">
    <source>
        <dbReference type="SMART" id="SM01117"/>
    </source>
</evidence>
<comment type="similarity">
    <text evidence="1">Belongs to the cytochrome b5 family. MAPR subfamily.</text>
</comment>
<dbReference type="InterPro" id="IPR001199">
    <property type="entry name" value="Cyt_B5-like_heme/steroid-bd"/>
</dbReference>
<proteinExistence type="inferred from homology"/>
<feature type="region of interest" description="Disordered" evidence="2">
    <location>
        <begin position="131"/>
        <end position="151"/>
    </location>
</feature>
<dbReference type="SUPFAM" id="SSF55856">
    <property type="entry name" value="Cytochrome b5-like heme/steroid binding domain"/>
    <property type="match status" value="1"/>
</dbReference>
<protein>
    <submittedName>
        <fullName evidence="4">Cytochrome b5</fullName>
    </submittedName>
</protein>
<dbReference type="Pfam" id="PF00173">
    <property type="entry name" value="Cyt-b5"/>
    <property type="match status" value="1"/>
</dbReference>
<dbReference type="OrthoDB" id="10257697at2759"/>
<feature type="non-terminal residue" evidence="4">
    <location>
        <position position="213"/>
    </location>
</feature>
<sequence>ITALDILRVLSGVLLLSCTLSYFVTAGDSILWGQRPWFSRAGVVRAWIRGPTLLTDAELTAYSGADPALPILLALNGSIYDVTAGRHFYGPGGGYHFFAGRDAARAFVTGCFDTDLTADLRGVEDMFVAVEEGDDDGGGGETSAERKNRRAKELREARRKVRDAVEGWQKVFRGETGKEYFEVGRVVREEGWLEREPRRELCERARKARPKRK</sequence>
<dbReference type="AlphaFoldDB" id="A0A9P4HXQ5"/>
<evidence type="ECO:0000256" key="2">
    <source>
        <dbReference type="SAM" id="MobiDB-lite"/>
    </source>
</evidence>
<dbReference type="FunFam" id="3.10.120.10:FF:000018">
    <property type="entry name" value="Heme/steroid binding domain protein, putative"/>
    <property type="match status" value="1"/>
</dbReference>
<comment type="caution">
    <text evidence="4">The sequence shown here is derived from an EMBL/GenBank/DDBJ whole genome shotgun (WGS) entry which is preliminary data.</text>
</comment>
<dbReference type="GO" id="GO:0016020">
    <property type="term" value="C:membrane"/>
    <property type="evidence" value="ECO:0007669"/>
    <property type="project" value="TreeGrafter"/>
</dbReference>
<accession>A0A9P4HXQ5</accession>
<dbReference type="GO" id="GO:0012505">
    <property type="term" value="C:endomembrane system"/>
    <property type="evidence" value="ECO:0007669"/>
    <property type="project" value="TreeGrafter"/>
</dbReference>
<dbReference type="PANTHER" id="PTHR10281">
    <property type="entry name" value="MEMBRANE-ASSOCIATED PROGESTERONE RECEPTOR COMPONENT-RELATED"/>
    <property type="match status" value="1"/>
</dbReference>
<dbReference type="SMART" id="SM01117">
    <property type="entry name" value="Cyt-b5"/>
    <property type="match status" value="1"/>
</dbReference>
<evidence type="ECO:0000256" key="1">
    <source>
        <dbReference type="ARBA" id="ARBA00038357"/>
    </source>
</evidence>
<dbReference type="InterPro" id="IPR050577">
    <property type="entry name" value="MAPR/NEUFC/NENF-like"/>
</dbReference>